<keyword evidence="5" id="KW-1185">Reference proteome</keyword>
<protein>
    <submittedName>
        <fullName evidence="4">Uncharacterized protein</fullName>
    </submittedName>
</protein>
<keyword evidence="1" id="KW-0547">Nucleotide-binding</keyword>
<keyword evidence="3" id="KW-0067">ATP-binding</keyword>
<comment type="caution">
    <text evidence="4">The sequence shown here is derived from an EMBL/GenBank/DDBJ whole genome shotgun (WGS) entry which is preliminary data.</text>
</comment>
<keyword evidence="2" id="KW-0378">Hydrolase</keyword>
<evidence type="ECO:0000256" key="3">
    <source>
        <dbReference type="ARBA" id="ARBA00022840"/>
    </source>
</evidence>
<dbReference type="Proteomes" id="UP001189429">
    <property type="component" value="Unassembled WGS sequence"/>
</dbReference>
<evidence type="ECO:0000256" key="1">
    <source>
        <dbReference type="ARBA" id="ARBA00022741"/>
    </source>
</evidence>
<dbReference type="PANTHER" id="PTHR45626">
    <property type="entry name" value="TRANSCRIPTION TERMINATION FACTOR 2-RELATED"/>
    <property type="match status" value="1"/>
</dbReference>
<feature type="non-terminal residue" evidence="4">
    <location>
        <position position="1"/>
    </location>
</feature>
<evidence type="ECO:0000256" key="2">
    <source>
        <dbReference type="ARBA" id="ARBA00022801"/>
    </source>
</evidence>
<evidence type="ECO:0000313" key="5">
    <source>
        <dbReference type="Proteomes" id="UP001189429"/>
    </source>
</evidence>
<proteinExistence type="predicted"/>
<sequence length="150" mass="16820">ADLHLPPIKVMIRKDGRCSRQEQDFYQSLYMQSRVRFDTYVESGTILHNYAHIFDLLTSLRRAVDHPYLIVHGVVARAAPPPAAEDGTARPQAALHDICGLCQDDIAEDPVLRRWPSVGTRSTSTASRHTSWTPRPCRLAAWAARSASRS</sequence>
<name>A0ABN9U3P1_9DINO</name>
<dbReference type="PANTHER" id="PTHR45626:SF12">
    <property type="entry name" value="DNA REPAIR PROTEIN RAD16"/>
    <property type="match status" value="1"/>
</dbReference>
<dbReference type="InterPro" id="IPR050628">
    <property type="entry name" value="SNF2_RAD54_helicase_TF"/>
</dbReference>
<accession>A0ABN9U3P1</accession>
<reference evidence="4" key="1">
    <citation type="submission" date="2023-10" db="EMBL/GenBank/DDBJ databases">
        <authorList>
            <person name="Chen Y."/>
            <person name="Shah S."/>
            <person name="Dougan E. K."/>
            <person name="Thang M."/>
            <person name="Chan C."/>
        </authorList>
    </citation>
    <scope>NUCLEOTIDE SEQUENCE [LARGE SCALE GENOMIC DNA]</scope>
</reference>
<gene>
    <name evidence="4" type="ORF">PCOR1329_LOCUS44939</name>
</gene>
<organism evidence="4 5">
    <name type="scientific">Prorocentrum cordatum</name>
    <dbReference type="NCBI Taxonomy" id="2364126"/>
    <lineage>
        <taxon>Eukaryota</taxon>
        <taxon>Sar</taxon>
        <taxon>Alveolata</taxon>
        <taxon>Dinophyceae</taxon>
        <taxon>Prorocentrales</taxon>
        <taxon>Prorocentraceae</taxon>
        <taxon>Prorocentrum</taxon>
    </lineage>
</organism>
<dbReference type="EMBL" id="CAUYUJ010015397">
    <property type="protein sequence ID" value="CAK0853477.1"/>
    <property type="molecule type" value="Genomic_DNA"/>
</dbReference>
<evidence type="ECO:0000313" key="4">
    <source>
        <dbReference type="EMBL" id="CAK0853477.1"/>
    </source>
</evidence>